<accession>A0A6N4SP62</accession>
<gene>
    <name evidence="2" type="ordered locus">CHU_0819</name>
</gene>
<evidence type="ECO:0000313" key="2">
    <source>
        <dbReference type="EMBL" id="ABG58106.1"/>
    </source>
</evidence>
<dbReference type="EMBL" id="CP000383">
    <property type="protein sequence ID" value="ABG58106.1"/>
    <property type="molecule type" value="Genomic_DNA"/>
</dbReference>
<proteinExistence type="predicted"/>
<organism evidence="2 3">
    <name type="scientific">Cytophaga hutchinsonii (strain ATCC 33406 / DSM 1761 / CIP 103989 / NBRC 15051 / NCIMB 9469 / D465)</name>
    <dbReference type="NCBI Taxonomy" id="269798"/>
    <lineage>
        <taxon>Bacteria</taxon>
        <taxon>Pseudomonadati</taxon>
        <taxon>Bacteroidota</taxon>
        <taxon>Cytophagia</taxon>
        <taxon>Cytophagales</taxon>
        <taxon>Cytophagaceae</taxon>
        <taxon>Cytophaga</taxon>
    </lineage>
</organism>
<dbReference type="Proteomes" id="UP000001822">
    <property type="component" value="Chromosome"/>
</dbReference>
<dbReference type="KEGG" id="chu:CHU_0819"/>
<feature type="transmembrane region" description="Helical" evidence="1">
    <location>
        <begin position="20"/>
        <end position="39"/>
    </location>
</feature>
<keyword evidence="1" id="KW-1133">Transmembrane helix</keyword>
<reference evidence="2 3" key="1">
    <citation type="journal article" date="2007" name="Appl. Environ. Microbiol.">
        <title>Genome sequence of the cellulolytic gliding bacterium Cytophaga hutchinsonii.</title>
        <authorList>
            <person name="Xie G."/>
            <person name="Bruce D.C."/>
            <person name="Challacombe J.F."/>
            <person name="Chertkov O."/>
            <person name="Detter J.C."/>
            <person name="Gilna P."/>
            <person name="Han C.S."/>
            <person name="Lucas S."/>
            <person name="Misra M."/>
            <person name="Myers G.L."/>
            <person name="Richardson P."/>
            <person name="Tapia R."/>
            <person name="Thayer N."/>
            <person name="Thompson L.S."/>
            <person name="Brettin T.S."/>
            <person name="Henrissat B."/>
            <person name="Wilson D.B."/>
            <person name="McBride M.J."/>
        </authorList>
    </citation>
    <scope>NUCLEOTIDE SEQUENCE [LARGE SCALE GENOMIC DNA]</scope>
    <source>
        <strain evidence="3">ATCC 33406 / DSM 1761 / CIP 103989 / NBRC 15051 / NCIMB 9469 / D465</strain>
    </source>
</reference>
<keyword evidence="1" id="KW-0812">Transmembrane</keyword>
<name>A0A6N4SP62_CYTH3</name>
<protein>
    <submittedName>
        <fullName evidence="2">Uncharacterized protein</fullName>
    </submittedName>
</protein>
<evidence type="ECO:0000313" key="3">
    <source>
        <dbReference type="Proteomes" id="UP000001822"/>
    </source>
</evidence>
<keyword evidence="1" id="KW-0472">Membrane</keyword>
<evidence type="ECO:0000256" key="1">
    <source>
        <dbReference type="SAM" id="Phobius"/>
    </source>
</evidence>
<keyword evidence="3" id="KW-1185">Reference proteome</keyword>
<sequence>MILHTKYMRFNSYMIHIRAIYSILITLCWSILVLVYVVSHKQLVSHINLKAKCINNNQHTAVDQNKEQHMCLFHFSHVYQHGRLVRNTDSDQLISAGAYWKTAPCITGSADTVFLYGSHADFSAPAADRIILFRQIRI</sequence>
<dbReference type="AlphaFoldDB" id="A0A6N4SP62"/>